<proteinExistence type="predicted"/>
<dbReference type="InParanoid" id="A0A6J0BJB0"/>
<dbReference type="Gene3D" id="3.40.50.1820">
    <property type="entry name" value="alpha/beta hydrolase"/>
    <property type="match status" value="1"/>
</dbReference>
<evidence type="ECO:0000313" key="5">
    <source>
        <dbReference type="RefSeq" id="XP_015513868.2"/>
    </source>
</evidence>
<dbReference type="InterPro" id="IPR002018">
    <property type="entry name" value="CarbesteraseB"/>
</dbReference>
<evidence type="ECO:0000256" key="1">
    <source>
        <dbReference type="ARBA" id="ARBA00023180"/>
    </source>
</evidence>
<feature type="chain" id="PRO_5046568277" evidence="2">
    <location>
        <begin position="22"/>
        <end position="578"/>
    </location>
</feature>
<dbReference type="InterPro" id="IPR050309">
    <property type="entry name" value="Type-B_Carboxylest/Lipase"/>
</dbReference>
<evidence type="ECO:0000313" key="4">
    <source>
        <dbReference type="Proteomes" id="UP000829291"/>
    </source>
</evidence>
<feature type="signal peptide" evidence="2">
    <location>
        <begin position="1"/>
        <end position="21"/>
    </location>
</feature>
<gene>
    <name evidence="5" type="primary">LOC107219999</name>
</gene>
<dbReference type="PANTHER" id="PTHR11559">
    <property type="entry name" value="CARBOXYLESTERASE"/>
    <property type="match status" value="1"/>
</dbReference>
<dbReference type="RefSeq" id="XP_015513868.2">
    <property type="nucleotide sequence ID" value="XM_015658382.2"/>
</dbReference>
<dbReference type="InterPro" id="IPR029058">
    <property type="entry name" value="AB_hydrolase_fold"/>
</dbReference>
<keyword evidence="1" id="KW-0325">Glycoprotein</keyword>
<accession>A0A6J0BJB0</accession>
<keyword evidence="4" id="KW-1185">Reference proteome</keyword>
<dbReference type="SUPFAM" id="SSF53474">
    <property type="entry name" value="alpha/beta-Hydrolases"/>
    <property type="match status" value="1"/>
</dbReference>
<dbReference type="KEGG" id="nlo:107219999"/>
<name>A0A6J0BJB0_NEOLC</name>
<evidence type="ECO:0000259" key="3">
    <source>
        <dbReference type="Pfam" id="PF00135"/>
    </source>
</evidence>
<protein>
    <submittedName>
        <fullName evidence="5">Juvenile hormone esterase</fullName>
    </submittedName>
</protein>
<organism evidence="5">
    <name type="scientific">Neodiprion lecontei</name>
    <name type="common">Redheaded pine sawfly</name>
    <dbReference type="NCBI Taxonomy" id="441921"/>
    <lineage>
        <taxon>Eukaryota</taxon>
        <taxon>Metazoa</taxon>
        <taxon>Ecdysozoa</taxon>
        <taxon>Arthropoda</taxon>
        <taxon>Hexapoda</taxon>
        <taxon>Insecta</taxon>
        <taxon>Pterygota</taxon>
        <taxon>Neoptera</taxon>
        <taxon>Endopterygota</taxon>
        <taxon>Hymenoptera</taxon>
        <taxon>Tenthredinoidea</taxon>
        <taxon>Diprionidae</taxon>
        <taxon>Diprioninae</taxon>
        <taxon>Neodiprion</taxon>
    </lineage>
</organism>
<dbReference type="GeneID" id="107219999"/>
<sequence length="578" mass="66087">MDRIARVFLCLVIITTFKASAREDPRLCIKDGCLIGLTEISRLGREYYSFLGIPFAKPPVDNLRFKPPEKPEPWDTLEAKRDGKICPQSIIYRRPNDPESSEDCLYLNVYSPKIPAGESKTGEALPVMVIFHSGGFQYWSGTRDHFPGNYLLDHDVVVVSANYRLNVFGFLSTEDEVSPGNYGLKDQRRVLEWIQENIAAFGGDPMTVTIQGQDAGAASVHFHMMSSSSRGLFHRAIAQSGSALAPWALSLPGEAREHANYLGKHMKCSRENSSVLVNCLRLQSVEDLIEADPIFFVWHIDPLIPWKPAVEPEHEGAFLTQTPKQLLESGDFIDVPFLTGVTSHEGLFRAAGIINYDPTLVNWNALPIRSYTSALNLYHLPIEELKDAITRLRDFYFKSDNVKIEHEEQFVNMFSDRYFFHPMAKALELQRRHQESPIFAYRFGTENPGVTFARYFSFLSEDDTEYKGLCHGDEMIYLYPLEKTFFKEFAHTDEGSAMIDRTLELWITFAIHGNPTPEGYDVAWNPVKSEDIEYLSINGPKDLKMDHKFYNERLALWEELNLEREIPEDADFLLHDEL</sequence>
<keyword evidence="2" id="KW-0732">Signal</keyword>
<evidence type="ECO:0000256" key="2">
    <source>
        <dbReference type="SAM" id="SignalP"/>
    </source>
</evidence>
<reference evidence="5" key="1">
    <citation type="submission" date="2025-08" db="UniProtKB">
        <authorList>
            <consortium name="RefSeq"/>
        </authorList>
    </citation>
    <scope>IDENTIFICATION</scope>
    <source>
        <tissue evidence="5">Thorax and Abdomen</tissue>
    </source>
</reference>
<feature type="domain" description="Carboxylesterase type B" evidence="3">
    <location>
        <begin position="25"/>
        <end position="557"/>
    </location>
</feature>
<dbReference type="Proteomes" id="UP000829291">
    <property type="component" value="Chromosome 6"/>
</dbReference>
<dbReference type="OrthoDB" id="19653at2759"/>
<dbReference type="InterPro" id="IPR019819">
    <property type="entry name" value="Carboxylesterase_B_CS"/>
</dbReference>
<dbReference type="PROSITE" id="PS00941">
    <property type="entry name" value="CARBOXYLESTERASE_B_2"/>
    <property type="match status" value="1"/>
</dbReference>
<dbReference type="AlphaFoldDB" id="A0A6J0BJB0"/>
<dbReference type="Pfam" id="PF00135">
    <property type="entry name" value="COesterase"/>
    <property type="match status" value="1"/>
</dbReference>